<sequence length="131" mass="14749">MHDHDTPPLRDRVAVPILDEAAEATWPRPRECSLCFVARMLQAHGCDGSMRWAERFREVRSPTATGLERRLSHRGGGCDCAALAAGWRPARHVMERDLHTDELSAPARWPDCAGVRRTSSRGCGHWERAPR</sequence>
<reference evidence="1 2" key="1">
    <citation type="submission" date="2024-02" db="EMBL/GenBank/DDBJ databases">
        <title>Full genome sequence of Nocardioides kribbensis.</title>
        <authorList>
            <person name="Poletto B.L."/>
            <person name="Silva G."/>
            <person name="Galante D."/>
            <person name="Campos K.R."/>
            <person name="Santos M.B.N."/>
            <person name="Sacchi C.T."/>
        </authorList>
    </citation>
    <scope>NUCLEOTIDE SEQUENCE [LARGE SCALE GENOMIC DNA]</scope>
    <source>
        <strain evidence="1 2">O4R</strain>
    </source>
</reference>
<comment type="caution">
    <text evidence="1">The sequence shown here is derived from an EMBL/GenBank/DDBJ whole genome shotgun (WGS) entry which is preliminary data.</text>
</comment>
<accession>A0ABV1P318</accession>
<organism evidence="1 2">
    <name type="scientific">Nocardioides kribbensis</name>
    <dbReference type="NCBI Taxonomy" id="305517"/>
    <lineage>
        <taxon>Bacteria</taxon>
        <taxon>Bacillati</taxon>
        <taxon>Actinomycetota</taxon>
        <taxon>Actinomycetes</taxon>
        <taxon>Propionibacteriales</taxon>
        <taxon>Nocardioidaceae</taxon>
        <taxon>Nocardioides</taxon>
    </lineage>
</organism>
<keyword evidence="2" id="KW-1185">Reference proteome</keyword>
<evidence type="ECO:0000313" key="1">
    <source>
        <dbReference type="EMBL" id="MEQ7849157.1"/>
    </source>
</evidence>
<dbReference type="RefSeq" id="WP_251532246.1">
    <property type="nucleotide sequence ID" value="NZ_JBEGDP010000030.1"/>
</dbReference>
<evidence type="ECO:0000313" key="2">
    <source>
        <dbReference type="Proteomes" id="UP001482520"/>
    </source>
</evidence>
<dbReference type="EMBL" id="JBEGDP010000030">
    <property type="protein sequence ID" value="MEQ7849157.1"/>
    <property type="molecule type" value="Genomic_DNA"/>
</dbReference>
<gene>
    <name evidence="1" type="ORF">V6R90_17920</name>
</gene>
<dbReference type="Proteomes" id="UP001482520">
    <property type="component" value="Unassembled WGS sequence"/>
</dbReference>
<name>A0ABV1P318_9ACTN</name>
<dbReference type="Pfam" id="PF10905">
    <property type="entry name" value="DUF2695"/>
    <property type="match status" value="1"/>
</dbReference>
<proteinExistence type="predicted"/>
<protein>
    <submittedName>
        <fullName evidence="1">DUF2695 domain-containing protein</fullName>
    </submittedName>
</protein>
<dbReference type="InterPro" id="IPR024248">
    <property type="entry name" value="DUF2695"/>
</dbReference>